<dbReference type="RefSeq" id="XP_005765471.1">
    <property type="nucleotide sequence ID" value="XM_005765414.1"/>
</dbReference>
<name>A0A0D3IP57_EMIH1</name>
<dbReference type="HOGENOM" id="CLU_1087516_0_0_1"/>
<protein>
    <submittedName>
        <fullName evidence="2">Uncharacterized protein</fullName>
    </submittedName>
</protein>
<reference evidence="2" key="2">
    <citation type="submission" date="2024-10" db="UniProtKB">
        <authorList>
            <consortium name="EnsemblProtists"/>
        </authorList>
    </citation>
    <scope>IDENTIFICATION</scope>
</reference>
<dbReference type="KEGG" id="ehx:EMIHUDRAFT_119969"/>
<reference evidence="3" key="1">
    <citation type="journal article" date="2013" name="Nature">
        <title>Pan genome of the phytoplankton Emiliania underpins its global distribution.</title>
        <authorList>
            <person name="Read B.A."/>
            <person name="Kegel J."/>
            <person name="Klute M.J."/>
            <person name="Kuo A."/>
            <person name="Lefebvre S.C."/>
            <person name="Maumus F."/>
            <person name="Mayer C."/>
            <person name="Miller J."/>
            <person name="Monier A."/>
            <person name="Salamov A."/>
            <person name="Young J."/>
            <person name="Aguilar M."/>
            <person name="Claverie J.M."/>
            <person name="Frickenhaus S."/>
            <person name="Gonzalez K."/>
            <person name="Herman E.K."/>
            <person name="Lin Y.C."/>
            <person name="Napier J."/>
            <person name="Ogata H."/>
            <person name="Sarno A.F."/>
            <person name="Shmutz J."/>
            <person name="Schroeder D."/>
            <person name="de Vargas C."/>
            <person name="Verret F."/>
            <person name="von Dassow P."/>
            <person name="Valentin K."/>
            <person name="Van de Peer Y."/>
            <person name="Wheeler G."/>
            <person name="Dacks J.B."/>
            <person name="Delwiche C.F."/>
            <person name="Dyhrman S.T."/>
            <person name="Glockner G."/>
            <person name="John U."/>
            <person name="Richards T."/>
            <person name="Worden A.Z."/>
            <person name="Zhang X."/>
            <person name="Grigoriev I.V."/>
            <person name="Allen A.E."/>
            <person name="Bidle K."/>
            <person name="Borodovsky M."/>
            <person name="Bowler C."/>
            <person name="Brownlee C."/>
            <person name="Cock J.M."/>
            <person name="Elias M."/>
            <person name="Gladyshev V.N."/>
            <person name="Groth M."/>
            <person name="Guda C."/>
            <person name="Hadaegh A."/>
            <person name="Iglesias-Rodriguez M.D."/>
            <person name="Jenkins J."/>
            <person name="Jones B.M."/>
            <person name="Lawson T."/>
            <person name="Leese F."/>
            <person name="Lindquist E."/>
            <person name="Lobanov A."/>
            <person name="Lomsadze A."/>
            <person name="Malik S.B."/>
            <person name="Marsh M.E."/>
            <person name="Mackinder L."/>
            <person name="Mock T."/>
            <person name="Mueller-Roeber B."/>
            <person name="Pagarete A."/>
            <person name="Parker M."/>
            <person name="Probert I."/>
            <person name="Quesneville H."/>
            <person name="Raines C."/>
            <person name="Rensing S.A."/>
            <person name="Riano-Pachon D.M."/>
            <person name="Richier S."/>
            <person name="Rokitta S."/>
            <person name="Shiraiwa Y."/>
            <person name="Soanes D.M."/>
            <person name="van der Giezen M."/>
            <person name="Wahlund T.M."/>
            <person name="Williams B."/>
            <person name="Wilson W."/>
            <person name="Wolfe G."/>
            <person name="Wurch L.L."/>
        </authorList>
    </citation>
    <scope>NUCLEOTIDE SEQUENCE</scope>
</reference>
<sequence length="256" mass="25282">MLRDPPSLGGVRVGSVSDATLLSSLLNASSLEDEPDTVRWRGDPCIILPHALWRPSVEPLLRCIYSPDATEYFALGVAHCALYFDVGGPFFATFYRKVASRRSLLCRSAPPVGASGGGSRGGGGGSGAGAASADVDSDEFLFSPLHDAEVWRTIHEAALAAAQSEAAMAAAAEAAAAEAAVEGAAVEGAEPQGGSGVRCEAASSLAGAAADVAEGSSSAGGGTGGGAGAGASAGPSAGPSGAGREGDLAKKRRRLI</sequence>
<dbReference type="GeneID" id="17259201"/>
<dbReference type="EnsemblProtists" id="EOD13042">
    <property type="protein sequence ID" value="EOD13042"/>
    <property type="gene ID" value="EMIHUDRAFT_119969"/>
</dbReference>
<feature type="region of interest" description="Disordered" evidence="1">
    <location>
        <begin position="111"/>
        <end position="131"/>
    </location>
</feature>
<evidence type="ECO:0000256" key="1">
    <source>
        <dbReference type="SAM" id="MobiDB-lite"/>
    </source>
</evidence>
<feature type="compositionally biased region" description="Gly residues" evidence="1">
    <location>
        <begin position="218"/>
        <end position="231"/>
    </location>
</feature>
<feature type="compositionally biased region" description="Gly residues" evidence="1">
    <location>
        <begin position="114"/>
        <end position="128"/>
    </location>
</feature>
<keyword evidence="3" id="KW-1185">Reference proteome</keyword>
<accession>A0A0D3IP57</accession>
<dbReference type="PaxDb" id="2903-EOD13042"/>
<organism evidence="2 3">
    <name type="scientific">Emiliania huxleyi (strain CCMP1516)</name>
    <dbReference type="NCBI Taxonomy" id="280463"/>
    <lineage>
        <taxon>Eukaryota</taxon>
        <taxon>Haptista</taxon>
        <taxon>Haptophyta</taxon>
        <taxon>Prymnesiophyceae</taxon>
        <taxon>Isochrysidales</taxon>
        <taxon>Noelaerhabdaceae</taxon>
        <taxon>Emiliania</taxon>
    </lineage>
</organism>
<dbReference type="AlphaFoldDB" id="A0A0D3IP57"/>
<evidence type="ECO:0000313" key="3">
    <source>
        <dbReference type="Proteomes" id="UP000013827"/>
    </source>
</evidence>
<feature type="region of interest" description="Disordered" evidence="1">
    <location>
        <begin position="210"/>
        <end position="256"/>
    </location>
</feature>
<dbReference type="Proteomes" id="UP000013827">
    <property type="component" value="Unassembled WGS sequence"/>
</dbReference>
<proteinExistence type="predicted"/>
<evidence type="ECO:0000313" key="2">
    <source>
        <dbReference type="EnsemblProtists" id="EOD13042"/>
    </source>
</evidence>